<evidence type="ECO:0000313" key="1">
    <source>
        <dbReference type="EMBL" id="CCH28540.1"/>
    </source>
</evidence>
<dbReference type="PATRIC" id="fig|1179773.3.peg.1222"/>
<dbReference type="InterPro" id="IPR012349">
    <property type="entry name" value="Split_barrel_FMN-bd"/>
</dbReference>
<reference evidence="1 2" key="1">
    <citation type="journal article" date="2012" name="BMC Genomics">
        <title>Complete genome sequence of Saccharothrix espanaensis DSM 44229T and comparison to the other completely sequenced Pseudonocardiaceae.</title>
        <authorList>
            <person name="Strobel T."/>
            <person name="Al-Dilaimi A."/>
            <person name="Blom J."/>
            <person name="Gessner A."/>
            <person name="Kalinowski J."/>
            <person name="Luzhetska M."/>
            <person name="Puhler A."/>
            <person name="Szczepanowski R."/>
            <person name="Bechthold A."/>
            <person name="Ruckert C."/>
        </authorList>
    </citation>
    <scope>NUCLEOTIDE SEQUENCE [LARGE SCALE GENOMIC DNA]</scope>
    <source>
        <strain evidence="2">ATCC 51144 / DSM 44229 / JCM 9112 / NBRC 15066 / NRRL 15764</strain>
    </source>
</reference>
<evidence type="ECO:0000313" key="2">
    <source>
        <dbReference type="Proteomes" id="UP000006281"/>
    </source>
</evidence>
<dbReference type="HOGENOM" id="CLU_123922_1_0_11"/>
<organism evidence="1 2">
    <name type="scientific">Saccharothrix espanaensis (strain ATCC 51144 / DSM 44229 / JCM 9112 / NBRC 15066 / NRRL 15764)</name>
    <dbReference type="NCBI Taxonomy" id="1179773"/>
    <lineage>
        <taxon>Bacteria</taxon>
        <taxon>Bacillati</taxon>
        <taxon>Actinomycetota</taxon>
        <taxon>Actinomycetes</taxon>
        <taxon>Pseudonocardiales</taxon>
        <taxon>Pseudonocardiaceae</taxon>
        <taxon>Saccharothrix</taxon>
    </lineage>
</organism>
<dbReference type="KEGG" id="sesp:BN6_12140"/>
<dbReference type="Gene3D" id="2.30.110.10">
    <property type="entry name" value="Electron Transport, Fmn-binding Protein, Chain A"/>
    <property type="match status" value="1"/>
</dbReference>
<name>K0JPE1_SACES</name>
<gene>
    <name evidence="1" type="ordered locus">BN6_12140</name>
</gene>
<dbReference type="EMBL" id="HE804045">
    <property type="protein sequence ID" value="CCH28540.1"/>
    <property type="molecule type" value="Genomic_DNA"/>
</dbReference>
<accession>K0JPE1</accession>
<dbReference type="STRING" id="1179773.BN6_12140"/>
<keyword evidence="2" id="KW-1185">Reference proteome</keyword>
<protein>
    <submittedName>
        <fullName evidence="1">Uncharacterized protein</fullName>
    </submittedName>
</protein>
<dbReference type="SUPFAM" id="SSF50475">
    <property type="entry name" value="FMN-binding split barrel"/>
    <property type="match status" value="1"/>
</dbReference>
<sequence length="144" mass="15466">MGVGSAVGVRDEFFGRPWVGVLGVASDDGRPPLTVPVFYAYVDGLVTFFTGTQGRKARKTRLIARAKQVSLCVQQTEGALRTVTAECAVVRTDRAPSVDQVVAIAGRYMPATDARAFAAAELDAPTGTFVLFTARPERWLEMGL</sequence>
<dbReference type="Proteomes" id="UP000006281">
    <property type="component" value="Chromosome"/>
</dbReference>
<dbReference type="eggNOG" id="COG3467">
    <property type="taxonomic scope" value="Bacteria"/>
</dbReference>
<dbReference type="AlphaFoldDB" id="K0JPE1"/>
<proteinExistence type="predicted"/>